<sequence>EMAVIVASRTSYSPLSDAVLRVLAPAGPPYTSSINLTKSYVTGSVLAVLGGALRYWCYRTLGRMFTFRLSIVRDHRLITTGPYGIVRHPSYTGILLAIPGIQLCMLGPGSWLRESGMLGKVWGKVFLVYWGVLCAAAYPSVVARVPKEDEMMRNRFGVEWEQWAKQVAYRIIPGMY</sequence>
<accession>S7QE47</accession>
<evidence type="ECO:0000256" key="5">
    <source>
        <dbReference type="RuleBase" id="RU362022"/>
    </source>
</evidence>
<comment type="catalytic activity">
    <reaction evidence="5">
        <text>[protein]-C-terminal S-[(2E,6E)-farnesyl]-L-cysteine + S-adenosyl-L-methionine = [protein]-C-terminal S-[(2E,6E)-farnesyl]-L-cysteine methyl ester + S-adenosyl-L-homocysteine</text>
        <dbReference type="Rhea" id="RHEA:21672"/>
        <dbReference type="Rhea" id="RHEA-COMP:12125"/>
        <dbReference type="Rhea" id="RHEA-COMP:12126"/>
        <dbReference type="ChEBI" id="CHEBI:57856"/>
        <dbReference type="ChEBI" id="CHEBI:59789"/>
        <dbReference type="ChEBI" id="CHEBI:90510"/>
        <dbReference type="ChEBI" id="CHEBI:90511"/>
        <dbReference type="EC" id="2.1.1.100"/>
    </reaction>
</comment>
<dbReference type="KEGG" id="gtr:GLOTRDRAFT_39071"/>
<dbReference type="EC" id="2.1.1.100" evidence="5"/>
<dbReference type="Gene3D" id="1.20.120.1630">
    <property type="match status" value="1"/>
</dbReference>
<comment type="caution">
    <text evidence="5">Lacks conserved residue(s) required for the propagation of feature annotation.</text>
</comment>
<keyword evidence="5" id="KW-0489">Methyltransferase</keyword>
<dbReference type="HOGENOM" id="CLU_065200_6_0_1"/>
<keyword evidence="4 5" id="KW-0472">Membrane</keyword>
<dbReference type="eggNOG" id="ENOG502S9FN">
    <property type="taxonomic scope" value="Eukaryota"/>
</dbReference>
<dbReference type="GO" id="GO:0005789">
    <property type="term" value="C:endoplasmic reticulum membrane"/>
    <property type="evidence" value="ECO:0007669"/>
    <property type="project" value="UniProtKB-SubCell"/>
</dbReference>
<dbReference type="GO" id="GO:0032259">
    <property type="term" value="P:methylation"/>
    <property type="evidence" value="ECO:0007669"/>
    <property type="project" value="UniProtKB-KW"/>
</dbReference>
<evidence type="ECO:0000313" key="7">
    <source>
        <dbReference type="Proteomes" id="UP000030669"/>
    </source>
</evidence>
<protein>
    <recommendedName>
        <fullName evidence="5">Protein-S-isoprenylcysteine O-methyltransferase</fullName>
        <ecNumber evidence="5">2.1.1.100</ecNumber>
    </recommendedName>
</protein>
<keyword evidence="7" id="KW-1185">Reference proteome</keyword>
<dbReference type="Proteomes" id="UP000030669">
    <property type="component" value="Unassembled WGS sequence"/>
</dbReference>
<dbReference type="GO" id="GO:0004671">
    <property type="term" value="F:protein C-terminal S-isoprenylcysteine carboxyl O-methyltransferase activity"/>
    <property type="evidence" value="ECO:0007669"/>
    <property type="project" value="UniProtKB-EC"/>
</dbReference>
<feature type="transmembrane region" description="Helical" evidence="5">
    <location>
        <begin position="39"/>
        <end position="58"/>
    </location>
</feature>
<keyword evidence="3 5" id="KW-1133">Transmembrane helix</keyword>
<evidence type="ECO:0000256" key="4">
    <source>
        <dbReference type="ARBA" id="ARBA00023136"/>
    </source>
</evidence>
<dbReference type="AlphaFoldDB" id="S7QE47"/>
<keyword evidence="5" id="KW-0256">Endoplasmic reticulum</keyword>
<dbReference type="RefSeq" id="XP_007863983.1">
    <property type="nucleotide sequence ID" value="XM_007865792.1"/>
</dbReference>
<keyword evidence="5" id="KW-0949">S-adenosyl-L-methionine</keyword>
<dbReference type="GeneID" id="19305875"/>
<evidence type="ECO:0000256" key="3">
    <source>
        <dbReference type="ARBA" id="ARBA00022989"/>
    </source>
</evidence>
<feature type="transmembrane region" description="Helical" evidence="5">
    <location>
        <begin position="94"/>
        <end position="113"/>
    </location>
</feature>
<evidence type="ECO:0000313" key="6">
    <source>
        <dbReference type="EMBL" id="EPQ57563.1"/>
    </source>
</evidence>
<dbReference type="Pfam" id="PF04140">
    <property type="entry name" value="ICMT"/>
    <property type="match status" value="1"/>
</dbReference>
<feature type="non-terminal residue" evidence="6">
    <location>
        <position position="1"/>
    </location>
</feature>
<proteinExistence type="inferred from homology"/>
<dbReference type="PANTHER" id="PTHR12714:SF25">
    <property type="entry name" value="CONSERVED HYPOTHETICAL MEMBRANE PROTEIN"/>
    <property type="match status" value="1"/>
</dbReference>
<dbReference type="InterPro" id="IPR007269">
    <property type="entry name" value="ICMT_MeTrfase"/>
</dbReference>
<keyword evidence="2 5" id="KW-0812">Transmembrane</keyword>
<comment type="similarity">
    <text evidence="5">Belongs to the class VI-like SAM-binding methyltransferase superfamily. Isoprenylcysteine carboxyl methyltransferase family.</text>
</comment>
<feature type="transmembrane region" description="Helical" evidence="5">
    <location>
        <begin position="125"/>
        <end position="145"/>
    </location>
</feature>
<organism evidence="6 7">
    <name type="scientific">Gloeophyllum trabeum (strain ATCC 11539 / FP-39264 / Madison 617)</name>
    <name type="common">Brown rot fungus</name>
    <dbReference type="NCBI Taxonomy" id="670483"/>
    <lineage>
        <taxon>Eukaryota</taxon>
        <taxon>Fungi</taxon>
        <taxon>Dikarya</taxon>
        <taxon>Basidiomycota</taxon>
        <taxon>Agaricomycotina</taxon>
        <taxon>Agaricomycetes</taxon>
        <taxon>Gloeophyllales</taxon>
        <taxon>Gloeophyllaceae</taxon>
        <taxon>Gloeophyllum</taxon>
    </lineage>
</organism>
<evidence type="ECO:0000256" key="1">
    <source>
        <dbReference type="ARBA" id="ARBA00004141"/>
    </source>
</evidence>
<dbReference type="PANTHER" id="PTHR12714">
    <property type="entry name" value="PROTEIN-S ISOPRENYLCYSTEINE O-METHYLTRANSFERASE"/>
    <property type="match status" value="1"/>
</dbReference>
<dbReference type="EMBL" id="KB469299">
    <property type="protein sequence ID" value="EPQ57563.1"/>
    <property type="molecule type" value="Genomic_DNA"/>
</dbReference>
<name>S7QE47_GLOTA</name>
<dbReference type="OrthoDB" id="422086at2759"/>
<evidence type="ECO:0000256" key="2">
    <source>
        <dbReference type="ARBA" id="ARBA00022692"/>
    </source>
</evidence>
<gene>
    <name evidence="6" type="ORF">GLOTRDRAFT_39071</name>
</gene>
<comment type="subcellular location">
    <subcellularLocation>
        <location evidence="5">Endoplasmic reticulum membrane</location>
        <topology evidence="5">Multi-pass membrane protein</topology>
    </subcellularLocation>
    <subcellularLocation>
        <location evidence="1">Membrane</location>
        <topology evidence="1">Multi-pass membrane protein</topology>
    </subcellularLocation>
</comment>
<dbReference type="OMA" id="SWIAECG"/>
<keyword evidence="5" id="KW-0808">Transferase</keyword>
<reference evidence="6 7" key="1">
    <citation type="journal article" date="2012" name="Science">
        <title>The Paleozoic origin of enzymatic lignin decomposition reconstructed from 31 fungal genomes.</title>
        <authorList>
            <person name="Floudas D."/>
            <person name="Binder M."/>
            <person name="Riley R."/>
            <person name="Barry K."/>
            <person name="Blanchette R.A."/>
            <person name="Henrissat B."/>
            <person name="Martinez A.T."/>
            <person name="Otillar R."/>
            <person name="Spatafora J.W."/>
            <person name="Yadav J.S."/>
            <person name="Aerts A."/>
            <person name="Benoit I."/>
            <person name="Boyd A."/>
            <person name="Carlson A."/>
            <person name="Copeland A."/>
            <person name="Coutinho P.M."/>
            <person name="de Vries R.P."/>
            <person name="Ferreira P."/>
            <person name="Findley K."/>
            <person name="Foster B."/>
            <person name="Gaskell J."/>
            <person name="Glotzer D."/>
            <person name="Gorecki P."/>
            <person name="Heitman J."/>
            <person name="Hesse C."/>
            <person name="Hori C."/>
            <person name="Igarashi K."/>
            <person name="Jurgens J.A."/>
            <person name="Kallen N."/>
            <person name="Kersten P."/>
            <person name="Kohler A."/>
            <person name="Kuees U."/>
            <person name="Kumar T.K.A."/>
            <person name="Kuo A."/>
            <person name="LaButti K."/>
            <person name="Larrondo L.F."/>
            <person name="Lindquist E."/>
            <person name="Ling A."/>
            <person name="Lombard V."/>
            <person name="Lucas S."/>
            <person name="Lundell T."/>
            <person name="Martin R."/>
            <person name="McLaughlin D.J."/>
            <person name="Morgenstern I."/>
            <person name="Morin E."/>
            <person name="Murat C."/>
            <person name="Nagy L.G."/>
            <person name="Nolan M."/>
            <person name="Ohm R.A."/>
            <person name="Patyshakuliyeva A."/>
            <person name="Rokas A."/>
            <person name="Ruiz-Duenas F.J."/>
            <person name="Sabat G."/>
            <person name="Salamov A."/>
            <person name="Samejima M."/>
            <person name="Schmutz J."/>
            <person name="Slot J.C."/>
            <person name="St John F."/>
            <person name="Stenlid J."/>
            <person name="Sun H."/>
            <person name="Sun S."/>
            <person name="Syed K."/>
            <person name="Tsang A."/>
            <person name="Wiebenga A."/>
            <person name="Young D."/>
            <person name="Pisabarro A."/>
            <person name="Eastwood D.C."/>
            <person name="Martin F."/>
            <person name="Cullen D."/>
            <person name="Grigoriev I.V."/>
            <person name="Hibbett D.S."/>
        </authorList>
    </citation>
    <scope>NUCLEOTIDE SEQUENCE [LARGE SCALE GENOMIC DNA]</scope>
    <source>
        <strain evidence="6 7">ATCC 11539</strain>
    </source>
</reference>